<dbReference type="Proteomes" id="UP001228690">
    <property type="component" value="Chromosome"/>
</dbReference>
<feature type="domain" description="NADP-dependent oxidoreductase" evidence="1">
    <location>
        <begin position="47"/>
        <end position="316"/>
    </location>
</feature>
<dbReference type="InterPro" id="IPR020471">
    <property type="entry name" value="AKR"/>
</dbReference>
<gene>
    <name evidence="2" type="ORF">P0082_06780</name>
</gene>
<sequence>MHDPPNPPGPNRDTGTLLYGCMGFAADWSKNSLADMPASYRKERVSLAADILACCFEHGIQTFDHADIYGCGKSEEIFAAAVQELKIPREQYILQSKCGIVLPDTVKESPHYDFSAAHIIRQVDSSLARLGTDYLDMLLLHRPDALAEPEEVAQAFTRLQGQGKVLAFGVSNHSGAQMALLRASLPFPPACNQVQISLLHHQLLSSGLEYNTPNPVSPYFDAADYCRLNGIRLQAWSPVARGKLFRKPGSDKAKTQLQAALEQMAAQKSCSPGALALAWLLRHPAGIRPIIGTTKAKRLADYCTAGTIRLSKPEWYQLLVAAREKNLP</sequence>
<reference evidence="2 3" key="1">
    <citation type="submission" date="2023-04" db="EMBL/GenBank/DDBJ databases">
        <title>Spirochaete genome identified in red abalone sample constitutes a novel genus.</title>
        <authorList>
            <person name="Sharma S.P."/>
            <person name="Purcell C.M."/>
            <person name="Hyde J.R."/>
            <person name="Severin A.J."/>
        </authorList>
    </citation>
    <scope>NUCLEOTIDE SEQUENCE [LARGE SCALE GENOMIC DNA]</scope>
    <source>
        <strain evidence="2 3">SP-2023</strain>
    </source>
</reference>
<dbReference type="RefSeq" id="WP_326926356.1">
    <property type="nucleotide sequence ID" value="NZ_CP123443.1"/>
</dbReference>
<evidence type="ECO:0000313" key="2">
    <source>
        <dbReference type="EMBL" id="WGK68185.1"/>
    </source>
</evidence>
<organism evidence="2 3">
    <name type="scientific">Candidatus Haliotispira prima</name>
    <dbReference type="NCBI Taxonomy" id="3034016"/>
    <lineage>
        <taxon>Bacteria</taxon>
        <taxon>Pseudomonadati</taxon>
        <taxon>Spirochaetota</taxon>
        <taxon>Spirochaetia</taxon>
        <taxon>Spirochaetales</taxon>
        <taxon>Spirochaetaceae</taxon>
        <taxon>Candidatus Haliotispira</taxon>
    </lineage>
</organism>
<dbReference type="EMBL" id="CP123443">
    <property type="protein sequence ID" value="WGK68185.1"/>
    <property type="molecule type" value="Genomic_DNA"/>
</dbReference>
<dbReference type="SUPFAM" id="SSF51430">
    <property type="entry name" value="NAD(P)-linked oxidoreductase"/>
    <property type="match status" value="1"/>
</dbReference>
<dbReference type="PANTHER" id="PTHR43364">
    <property type="entry name" value="NADH-SPECIFIC METHYLGLYOXAL REDUCTASE-RELATED"/>
    <property type="match status" value="1"/>
</dbReference>
<dbReference type="InterPro" id="IPR036812">
    <property type="entry name" value="NAD(P)_OxRdtase_dom_sf"/>
</dbReference>
<evidence type="ECO:0000259" key="1">
    <source>
        <dbReference type="Pfam" id="PF00248"/>
    </source>
</evidence>
<evidence type="ECO:0000313" key="3">
    <source>
        <dbReference type="Proteomes" id="UP001228690"/>
    </source>
</evidence>
<dbReference type="Pfam" id="PF00248">
    <property type="entry name" value="Aldo_ket_red"/>
    <property type="match status" value="1"/>
</dbReference>
<protein>
    <submittedName>
        <fullName evidence="2">Aldo/keto reductase</fullName>
    </submittedName>
</protein>
<keyword evidence="3" id="KW-1185">Reference proteome</keyword>
<dbReference type="PANTHER" id="PTHR43364:SF1">
    <property type="entry name" value="OXIDOREDUCTASE YDHF"/>
    <property type="match status" value="1"/>
</dbReference>
<dbReference type="PRINTS" id="PR00069">
    <property type="entry name" value="ALDKETRDTASE"/>
</dbReference>
<dbReference type="InterPro" id="IPR050523">
    <property type="entry name" value="AKR_Detox_Biosynth"/>
</dbReference>
<dbReference type="Gene3D" id="3.20.20.100">
    <property type="entry name" value="NADP-dependent oxidoreductase domain"/>
    <property type="match status" value="1"/>
</dbReference>
<dbReference type="InterPro" id="IPR023210">
    <property type="entry name" value="NADP_OxRdtase_dom"/>
</dbReference>
<proteinExistence type="predicted"/>
<accession>A0ABY8MF58</accession>
<name>A0ABY8MF58_9SPIO</name>
<dbReference type="CDD" id="cd19092">
    <property type="entry name" value="AKR_BsYcsN_EcYdhF-like"/>
    <property type="match status" value="1"/>
</dbReference>